<keyword evidence="4 6" id="KW-1133">Transmembrane helix</keyword>
<protein>
    <submittedName>
        <fullName evidence="7">Lysine exporter protein (LYSE/YGGA)</fullName>
    </submittedName>
</protein>
<gene>
    <name evidence="7" type="ordered locus">Zmob_1218</name>
</gene>
<evidence type="ECO:0000256" key="4">
    <source>
        <dbReference type="ARBA" id="ARBA00022989"/>
    </source>
</evidence>
<name>A0A0H3FZ01_ZYMMA</name>
<feature type="transmembrane region" description="Helical" evidence="6">
    <location>
        <begin position="42"/>
        <end position="65"/>
    </location>
</feature>
<dbReference type="Proteomes" id="UP000001494">
    <property type="component" value="Chromosome"/>
</dbReference>
<dbReference type="OrthoDB" id="5638726at2"/>
<feature type="transmembrane region" description="Helical" evidence="6">
    <location>
        <begin position="71"/>
        <end position="91"/>
    </location>
</feature>
<feature type="transmembrane region" description="Helical" evidence="6">
    <location>
        <begin position="150"/>
        <end position="174"/>
    </location>
</feature>
<keyword evidence="5 6" id="KW-0472">Membrane</keyword>
<evidence type="ECO:0000256" key="1">
    <source>
        <dbReference type="ARBA" id="ARBA00004651"/>
    </source>
</evidence>
<feature type="transmembrane region" description="Helical" evidence="6">
    <location>
        <begin position="111"/>
        <end position="130"/>
    </location>
</feature>
<organism evidence="7 8">
    <name type="scientific">Zymomonas mobilis subsp. mobilis (strain ATCC 10988 / DSM 424 / LMG 404 / NCIMB 8938 / NRRL B-806 / ZM1)</name>
    <dbReference type="NCBI Taxonomy" id="555217"/>
    <lineage>
        <taxon>Bacteria</taxon>
        <taxon>Pseudomonadati</taxon>
        <taxon>Pseudomonadota</taxon>
        <taxon>Alphaproteobacteria</taxon>
        <taxon>Sphingomonadales</taxon>
        <taxon>Zymomonadaceae</taxon>
        <taxon>Zymomonas</taxon>
    </lineage>
</organism>
<dbReference type="GO" id="GO:0015171">
    <property type="term" value="F:amino acid transmembrane transporter activity"/>
    <property type="evidence" value="ECO:0007669"/>
    <property type="project" value="TreeGrafter"/>
</dbReference>
<evidence type="ECO:0000313" key="7">
    <source>
        <dbReference type="EMBL" id="AEH63045.1"/>
    </source>
</evidence>
<evidence type="ECO:0000256" key="5">
    <source>
        <dbReference type="ARBA" id="ARBA00023136"/>
    </source>
</evidence>
<keyword evidence="3 6" id="KW-0812">Transmembrane</keyword>
<accession>A0A0H3FZ01</accession>
<dbReference type="PANTHER" id="PTHR30086:SF20">
    <property type="entry name" value="ARGININE EXPORTER PROTEIN ARGO-RELATED"/>
    <property type="match status" value="1"/>
</dbReference>
<evidence type="ECO:0000313" key="8">
    <source>
        <dbReference type="Proteomes" id="UP000001494"/>
    </source>
</evidence>
<sequence precursor="true">MSYILIPFLSGFALSASLIMAIGAQNLFVLRQGLKKEHIGAIVLFCGLSDALLITLGVSGVGAFLSKIPQLSKIFTLAGFLFLSYYGIMALRRAMKPEDSLNLSKGHSVSLAKALFTVAAFTWLNSHVYIDTVLLMGTAASAQPYSLRPIFGIGASAASFVWFFALGYAARFLQPIFQHPRSWQRLDILTGSVMLFLAFLLLWQGILHPFLSL</sequence>
<dbReference type="EMBL" id="CP002850">
    <property type="protein sequence ID" value="AEH63045.1"/>
    <property type="molecule type" value="Genomic_DNA"/>
</dbReference>
<dbReference type="eggNOG" id="COG1279">
    <property type="taxonomic scope" value="Bacteria"/>
</dbReference>
<dbReference type="Pfam" id="PF01810">
    <property type="entry name" value="LysE"/>
    <property type="match status" value="1"/>
</dbReference>
<dbReference type="InterPro" id="IPR001123">
    <property type="entry name" value="LeuE-type"/>
</dbReference>
<evidence type="ECO:0000256" key="2">
    <source>
        <dbReference type="ARBA" id="ARBA00022475"/>
    </source>
</evidence>
<dbReference type="AlphaFoldDB" id="A0A0H3FZ01"/>
<dbReference type="GO" id="GO:0005886">
    <property type="term" value="C:plasma membrane"/>
    <property type="evidence" value="ECO:0007669"/>
    <property type="project" value="UniProtKB-SubCell"/>
</dbReference>
<reference evidence="7 8" key="1">
    <citation type="journal article" date="2011" name="J. Bacteriol.">
        <title>Genome sequence of the ethanol-producing Zymomonas mobilis subsp. mobilis lectotype strain ATCC 10988.</title>
        <authorList>
            <person name="Pappas K.M."/>
            <person name="Kouvelis V.N."/>
            <person name="Saunders E."/>
            <person name="Brettin T.S."/>
            <person name="Bruce D."/>
            <person name="Detter C."/>
            <person name="Balakireva M."/>
            <person name="Han C.S."/>
            <person name="Savvakis G."/>
            <person name="Kyrpides N.C."/>
            <person name="Typas M.A."/>
        </authorList>
    </citation>
    <scope>NUCLEOTIDE SEQUENCE [LARGE SCALE GENOMIC DNA]</scope>
    <source>
        <strain evidence="8">ATCC 10988 / DSM 424 / CCUG 17860 / LMG 404 / NCIMB 8938 / NRRL B-806 / ZM1</strain>
    </source>
</reference>
<keyword evidence="2" id="KW-1003">Cell membrane</keyword>
<dbReference type="HOGENOM" id="CLU_087840_0_0_5"/>
<evidence type="ECO:0000256" key="6">
    <source>
        <dbReference type="SAM" id="Phobius"/>
    </source>
</evidence>
<evidence type="ECO:0000256" key="3">
    <source>
        <dbReference type="ARBA" id="ARBA00022692"/>
    </source>
</evidence>
<proteinExistence type="predicted"/>
<dbReference type="KEGG" id="zmm:Zmob_1218"/>
<dbReference type="RefSeq" id="WP_014500936.1">
    <property type="nucleotide sequence ID" value="NC_017262.1"/>
</dbReference>
<comment type="subcellular location">
    <subcellularLocation>
        <location evidence="1">Cell membrane</location>
        <topology evidence="1">Multi-pass membrane protein</topology>
    </subcellularLocation>
</comment>
<dbReference type="PANTHER" id="PTHR30086">
    <property type="entry name" value="ARGININE EXPORTER PROTEIN ARGO"/>
    <property type="match status" value="1"/>
</dbReference>
<feature type="transmembrane region" description="Helical" evidence="6">
    <location>
        <begin position="6"/>
        <end position="30"/>
    </location>
</feature>
<feature type="transmembrane region" description="Helical" evidence="6">
    <location>
        <begin position="186"/>
        <end position="206"/>
    </location>
</feature>